<name>A0A4D4LPZ0_STRVO</name>
<dbReference type="Proteomes" id="UP000301309">
    <property type="component" value="Unassembled WGS sequence"/>
</dbReference>
<gene>
    <name evidence="2" type="ORF">SVIO_105420</name>
</gene>
<sequence>MTVRKVRLAGTHGGAARWARGAAVALFMVIAVLVHHQTSTAMPSTSPDASRAMAAMAMPMDPIEHDAHQGAAASATIDDPTAGSSAPQPVLQADPVAYGDGKMACGGVGVEHCSASGVDSVKLAAPPAMAYAGRDAAPHAAVSGRGASGTAERAPPDLLSVLSRLRI</sequence>
<dbReference type="OrthoDB" id="4326776at2"/>
<dbReference type="AlphaFoldDB" id="A0A4D4LPZ0"/>
<feature type="region of interest" description="Disordered" evidence="1">
    <location>
        <begin position="66"/>
        <end position="92"/>
    </location>
</feature>
<evidence type="ECO:0000313" key="3">
    <source>
        <dbReference type="Proteomes" id="UP000301309"/>
    </source>
</evidence>
<evidence type="ECO:0000256" key="1">
    <source>
        <dbReference type="SAM" id="MobiDB-lite"/>
    </source>
</evidence>
<organism evidence="2 3">
    <name type="scientific">Streptomyces violaceusniger</name>
    <dbReference type="NCBI Taxonomy" id="68280"/>
    <lineage>
        <taxon>Bacteria</taxon>
        <taxon>Bacillati</taxon>
        <taxon>Actinomycetota</taxon>
        <taxon>Actinomycetes</taxon>
        <taxon>Kitasatosporales</taxon>
        <taxon>Streptomycetaceae</taxon>
        <taxon>Streptomyces</taxon>
        <taxon>Streptomyces violaceusniger group</taxon>
    </lineage>
</organism>
<keyword evidence="3" id="KW-1185">Reference proteome</keyword>
<protein>
    <submittedName>
        <fullName evidence="2">Uncharacterized protein</fullName>
    </submittedName>
</protein>
<proteinExistence type="predicted"/>
<comment type="caution">
    <text evidence="2">The sequence shown here is derived from an EMBL/GenBank/DDBJ whole genome shotgun (WGS) entry which is preliminary data.</text>
</comment>
<dbReference type="EMBL" id="BJHW01000002">
    <property type="protein sequence ID" value="GDY59919.1"/>
    <property type="molecule type" value="Genomic_DNA"/>
</dbReference>
<reference evidence="2 3" key="1">
    <citation type="journal article" date="2020" name="Int. J. Syst. Evol. Microbiol.">
        <title>Reclassification of Streptomyces castelarensis and Streptomyces sporoclivatus as later heterotypic synonyms of Streptomyces antimycoticus.</title>
        <authorList>
            <person name="Komaki H."/>
            <person name="Tamura T."/>
        </authorList>
    </citation>
    <scope>NUCLEOTIDE SEQUENCE [LARGE SCALE GENOMIC DNA]</scope>
    <source>
        <strain evidence="2 3">NBRC 13459</strain>
    </source>
</reference>
<dbReference type="RefSeq" id="WP_137981959.1">
    <property type="nucleotide sequence ID" value="NZ_BAAASO010000040.1"/>
</dbReference>
<evidence type="ECO:0000313" key="2">
    <source>
        <dbReference type="EMBL" id="GDY59919.1"/>
    </source>
</evidence>
<accession>A0A4D4LPZ0</accession>